<proteinExistence type="predicted"/>
<accession>A0A2P2NSD0</accession>
<protein>
    <submittedName>
        <fullName evidence="1">Uncharacterized protein</fullName>
    </submittedName>
</protein>
<name>A0A2P2NSD0_RHIMU</name>
<sequence>MKIVESKTESRYFVATGAKFCRKIGEQGKGRTLTRSLSESH</sequence>
<evidence type="ECO:0000313" key="1">
    <source>
        <dbReference type="EMBL" id="MBX45417.1"/>
    </source>
</evidence>
<dbReference type="EMBL" id="GGEC01064933">
    <property type="protein sequence ID" value="MBX45417.1"/>
    <property type="molecule type" value="Transcribed_RNA"/>
</dbReference>
<dbReference type="AlphaFoldDB" id="A0A2P2NSD0"/>
<reference evidence="1" key="1">
    <citation type="submission" date="2018-02" db="EMBL/GenBank/DDBJ databases">
        <title>Rhizophora mucronata_Transcriptome.</title>
        <authorList>
            <person name="Meera S.P."/>
            <person name="Sreeshan A."/>
            <person name="Augustine A."/>
        </authorList>
    </citation>
    <scope>NUCLEOTIDE SEQUENCE</scope>
    <source>
        <tissue evidence="1">Leaf</tissue>
    </source>
</reference>
<organism evidence="1">
    <name type="scientific">Rhizophora mucronata</name>
    <name type="common">Asiatic mangrove</name>
    <dbReference type="NCBI Taxonomy" id="61149"/>
    <lineage>
        <taxon>Eukaryota</taxon>
        <taxon>Viridiplantae</taxon>
        <taxon>Streptophyta</taxon>
        <taxon>Embryophyta</taxon>
        <taxon>Tracheophyta</taxon>
        <taxon>Spermatophyta</taxon>
        <taxon>Magnoliopsida</taxon>
        <taxon>eudicotyledons</taxon>
        <taxon>Gunneridae</taxon>
        <taxon>Pentapetalae</taxon>
        <taxon>rosids</taxon>
        <taxon>fabids</taxon>
        <taxon>Malpighiales</taxon>
        <taxon>Rhizophoraceae</taxon>
        <taxon>Rhizophora</taxon>
    </lineage>
</organism>